<evidence type="ECO:0000313" key="4">
    <source>
        <dbReference type="Proteomes" id="UP001320831"/>
    </source>
</evidence>
<protein>
    <submittedName>
        <fullName evidence="3">Response regulator</fullName>
    </submittedName>
</protein>
<feature type="domain" description="Response regulatory" evidence="2">
    <location>
        <begin position="8"/>
        <end position="118"/>
    </location>
</feature>
<dbReference type="SMART" id="SM00448">
    <property type="entry name" value="REC"/>
    <property type="match status" value="1"/>
</dbReference>
<keyword evidence="1" id="KW-0597">Phosphoprotein</keyword>
<keyword evidence="4" id="KW-1185">Reference proteome</keyword>
<reference evidence="3 4" key="1">
    <citation type="submission" date="2022-09" db="EMBL/GenBank/DDBJ databases">
        <title>Chelativorans salina sp. nov., a novel slightly halophilic bacterium isolated from a saline lake sediment enrichment.</title>
        <authorList>
            <person name="Gao L."/>
            <person name="Fang B.-Z."/>
            <person name="Li W.-J."/>
        </authorList>
    </citation>
    <scope>NUCLEOTIDE SEQUENCE [LARGE SCALE GENOMIC DNA]</scope>
    <source>
        <strain evidence="3 4">EGI FJ00035</strain>
    </source>
</reference>
<comment type="caution">
    <text evidence="3">The sequence shown here is derived from an EMBL/GenBank/DDBJ whole genome shotgun (WGS) entry which is preliminary data.</text>
</comment>
<accession>A0ABT2LTZ3</accession>
<dbReference type="PROSITE" id="PS50110">
    <property type="entry name" value="RESPONSE_REGULATORY"/>
    <property type="match status" value="1"/>
</dbReference>
<dbReference type="InterPro" id="IPR001789">
    <property type="entry name" value="Sig_transdc_resp-reg_receiver"/>
</dbReference>
<evidence type="ECO:0000259" key="2">
    <source>
        <dbReference type="PROSITE" id="PS50110"/>
    </source>
</evidence>
<dbReference type="EMBL" id="JAOCZP010000007">
    <property type="protein sequence ID" value="MCT7377307.1"/>
    <property type="molecule type" value="Genomic_DNA"/>
</dbReference>
<name>A0ABT2LTZ3_9HYPH</name>
<dbReference type="InterPro" id="IPR011006">
    <property type="entry name" value="CheY-like_superfamily"/>
</dbReference>
<gene>
    <name evidence="3" type="ORF">N5A92_20020</name>
</gene>
<dbReference type="Proteomes" id="UP001320831">
    <property type="component" value="Unassembled WGS sequence"/>
</dbReference>
<organism evidence="3 4">
    <name type="scientific">Chelativorans salis</name>
    <dbReference type="NCBI Taxonomy" id="2978478"/>
    <lineage>
        <taxon>Bacteria</taxon>
        <taxon>Pseudomonadati</taxon>
        <taxon>Pseudomonadota</taxon>
        <taxon>Alphaproteobacteria</taxon>
        <taxon>Hyphomicrobiales</taxon>
        <taxon>Phyllobacteriaceae</taxon>
        <taxon>Chelativorans</taxon>
    </lineage>
</organism>
<dbReference type="RefSeq" id="WP_260905761.1">
    <property type="nucleotide sequence ID" value="NZ_JAOCZP010000007.1"/>
</dbReference>
<dbReference type="SUPFAM" id="SSF52172">
    <property type="entry name" value="CheY-like"/>
    <property type="match status" value="1"/>
</dbReference>
<sequence length="120" mass="12978">MSELVGLRVLVAEDEGPIALMIEDMLQDLGCEIAASVARLGDAREIAATENLDLAVLDVNLGGHAVFPVAEILRERQIPFVFSTGYGASGLPHEFSAYPVLGKPFSMRQLQQKISLALKR</sequence>
<dbReference type="Gene3D" id="3.40.50.2300">
    <property type="match status" value="1"/>
</dbReference>
<dbReference type="Pfam" id="PF00072">
    <property type="entry name" value="Response_reg"/>
    <property type="match status" value="1"/>
</dbReference>
<feature type="modified residue" description="4-aspartylphosphate" evidence="1">
    <location>
        <position position="58"/>
    </location>
</feature>
<evidence type="ECO:0000313" key="3">
    <source>
        <dbReference type="EMBL" id="MCT7377307.1"/>
    </source>
</evidence>
<evidence type="ECO:0000256" key="1">
    <source>
        <dbReference type="PROSITE-ProRule" id="PRU00169"/>
    </source>
</evidence>
<proteinExistence type="predicted"/>